<dbReference type="Pfam" id="PF08241">
    <property type="entry name" value="Methyltransf_11"/>
    <property type="match status" value="1"/>
</dbReference>
<gene>
    <name evidence="2" type="ORF">SAMN05216187_104166</name>
</gene>
<dbReference type="Proteomes" id="UP000242700">
    <property type="component" value="Unassembled WGS sequence"/>
</dbReference>
<dbReference type="InterPro" id="IPR029063">
    <property type="entry name" value="SAM-dependent_MTases_sf"/>
</dbReference>
<keyword evidence="2" id="KW-0808">Transferase</keyword>
<reference evidence="3" key="1">
    <citation type="submission" date="2016-10" db="EMBL/GenBank/DDBJ databases">
        <authorList>
            <person name="Varghese N."/>
            <person name="Submissions S."/>
        </authorList>
    </citation>
    <scope>NUCLEOTIDE SEQUENCE [LARGE SCALE GENOMIC DNA]</scope>
    <source>
        <strain evidence="3">CGMCC 1.8911</strain>
    </source>
</reference>
<evidence type="ECO:0000313" key="2">
    <source>
        <dbReference type="EMBL" id="SDK04534.1"/>
    </source>
</evidence>
<keyword evidence="2" id="KW-0830">Ubiquinone</keyword>
<dbReference type="InterPro" id="IPR013216">
    <property type="entry name" value="Methyltransf_11"/>
</dbReference>
<dbReference type="Gene3D" id="3.40.50.150">
    <property type="entry name" value="Vaccinia Virus protein VP39"/>
    <property type="match status" value="1"/>
</dbReference>
<dbReference type="PANTHER" id="PTHR43591:SF24">
    <property type="entry name" value="2-METHOXY-6-POLYPRENYL-1,4-BENZOQUINOL METHYLASE, MITOCHONDRIAL"/>
    <property type="match status" value="1"/>
</dbReference>
<evidence type="ECO:0000259" key="1">
    <source>
        <dbReference type="Pfam" id="PF08241"/>
    </source>
</evidence>
<name>A0A1G8YQ17_9STAP</name>
<dbReference type="GO" id="GO:0032259">
    <property type="term" value="P:methylation"/>
    <property type="evidence" value="ECO:0007669"/>
    <property type="project" value="UniProtKB-KW"/>
</dbReference>
<dbReference type="STRING" id="586411.SAMN05216187_104166"/>
<dbReference type="CDD" id="cd02440">
    <property type="entry name" value="AdoMet_MTases"/>
    <property type="match status" value="1"/>
</dbReference>
<dbReference type="PANTHER" id="PTHR43591">
    <property type="entry name" value="METHYLTRANSFERASE"/>
    <property type="match status" value="1"/>
</dbReference>
<dbReference type="EMBL" id="FNFI01000004">
    <property type="protein sequence ID" value="SDK04534.1"/>
    <property type="molecule type" value="Genomic_DNA"/>
</dbReference>
<organism evidence="2 3">
    <name type="scientific">Jeotgalicoccus aerolatus</name>
    <dbReference type="NCBI Taxonomy" id="709510"/>
    <lineage>
        <taxon>Bacteria</taxon>
        <taxon>Bacillati</taxon>
        <taxon>Bacillota</taxon>
        <taxon>Bacilli</taxon>
        <taxon>Bacillales</taxon>
        <taxon>Staphylococcaceae</taxon>
        <taxon>Jeotgalicoccus</taxon>
    </lineage>
</organism>
<protein>
    <submittedName>
        <fullName evidence="2">Ubiquinone/menaquinone biosynthesis C-methylase UbiE</fullName>
    </submittedName>
</protein>
<dbReference type="SUPFAM" id="SSF53335">
    <property type="entry name" value="S-adenosyl-L-methionine-dependent methyltransferases"/>
    <property type="match status" value="1"/>
</dbReference>
<dbReference type="GO" id="GO:0008757">
    <property type="term" value="F:S-adenosylmethionine-dependent methyltransferase activity"/>
    <property type="evidence" value="ECO:0007669"/>
    <property type="project" value="InterPro"/>
</dbReference>
<evidence type="ECO:0000313" key="3">
    <source>
        <dbReference type="Proteomes" id="UP000242700"/>
    </source>
</evidence>
<proteinExistence type="predicted"/>
<sequence>MIHPKNNKGIIFMDTKKDVKSQFGRSADAYVSSKLHRLGSDLKTLIEMARCEKSDIALDAATGGGHTANALAPLVKKVTALDLTPEMLASAEKFIIANGHKNVEFIEGDAENMPFDDDTFDIVTCRIAPHHFPNLNVFIKEVYRVLKPGGRFLLNDNAAPEKDKFDQFYNTIEKLRDYSHFRAWKKTEWFQMLEMTGFEIFEMHRFEKYFEFDDWCRRMQLTDEEIKNLTEIMTGADEEIQQKFRIKINNDKIESFQGEAVLLSAVKR</sequence>
<dbReference type="AlphaFoldDB" id="A0A1G8YQ17"/>
<keyword evidence="2" id="KW-0489">Methyltransferase</keyword>
<accession>A0A1G8YQ17</accession>
<feature type="domain" description="Methyltransferase type 11" evidence="1">
    <location>
        <begin position="58"/>
        <end position="153"/>
    </location>
</feature>